<dbReference type="SUPFAM" id="SSF69318">
    <property type="entry name" value="Integrin alpha N-terminal domain"/>
    <property type="match status" value="1"/>
</dbReference>
<feature type="domain" description="Bulb-type lectin" evidence="4">
    <location>
        <begin position="246"/>
        <end position="353"/>
    </location>
</feature>
<dbReference type="InterPro" id="IPR013517">
    <property type="entry name" value="FG-GAP"/>
</dbReference>
<evidence type="ECO:0000313" key="6">
    <source>
        <dbReference type="Proteomes" id="UP001490330"/>
    </source>
</evidence>
<evidence type="ECO:0000256" key="2">
    <source>
        <dbReference type="SAM" id="SignalP"/>
    </source>
</evidence>
<dbReference type="Gene3D" id="2.40.128.340">
    <property type="match status" value="3"/>
</dbReference>
<dbReference type="SMART" id="SM00108">
    <property type="entry name" value="B_lectin"/>
    <property type="match status" value="1"/>
</dbReference>
<dbReference type="PANTHER" id="PTHR13412:SF0">
    <property type="entry name" value="T-CELL IMMUNOMODULATORY PROTEIN"/>
    <property type="match status" value="1"/>
</dbReference>
<dbReference type="PROSITE" id="PS50240">
    <property type="entry name" value="TRYPSIN_DOM"/>
    <property type="match status" value="1"/>
</dbReference>
<evidence type="ECO:0000313" key="5">
    <source>
        <dbReference type="EMBL" id="MER6905691.1"/>
    </source>
</evidence>
<dbReference type="PROSITE" id="PS50927">
    <property type="entry name" value="BULB_LECTIN"/>
    <property type="match status" value="1"/>
</dbReference>
<dbReference type="SUPFAM" id="SSF50494">
    <property type="entry name" value="Trypsin-like serine proteases"/>
    <property type="match status" value="1"/>
</dbReference>
<dbReference type="PANTHER" id="PTHR13412">
    <property type="entry name" value="T-CELL IMMUNOMODULATORY PROTEIN HOMOLOG"/>
    <property type="match status" value="1"/>
</dbReference>
<reference evidence="5 6" key="1">
    <citation type="submission" date="2024-06" db="EMBL/GenBank/DDBJ databases">
        <title>The Natural Products Discovery Center: Release of the First 8490 Sequenced Strains for Exploring Actinobacteria Biosynthetic Diversity.</title>
        <authorList>
            <person name="Kalkreuter E."/>
            <person name="Kautsar S.A."/>
            <person name="Yang D."/>
            <person name="Bader C.D."/>
            <person name="Teijaro C.N."/>
            <person name="Fluegel L."/>
            <person name="Davis C.M."/>
            <person name="Simpson J.R."/>
            <person name="Lauterbach L."/>
            <person name="Steele A.D."/>
            <person name="Gui C."/>
            <person name="Meng S."/>
            <person name="Li G."/>
            <person name="Viehrig K."/>
            <person name="Ye F."/>
            <person name="Su P."/>
            <person name="Kiefer A.F."/>
            <person name="Nichols A."/>
            <person name="Cepeda A.J."/>
            <person name="Yan W."/>
            <person name="Fan B."/>
            <person name="Jiang Y."/>
            <person name="Adhikari A."/>
            <person name="Zheng C.-J."/>
            <person name="Schuster L."/>
            <person name="Cowan T.M."/>
            <person name="Smanski M.J."/>
            <person name="Chevrette M.G."/>
            <person name="De Carvalho L.P.S."/>
            <person name="Shen B."/>
        </authorList>
    </citation>
    <scope>NUCLEOTIDE SEQUENCE [LARGE SCALE GENOMIC DNA]</scope>
    <source>
        <strain evidence="5 6">NPDC000632</strain>
    </source>
</reference>
<accession>A0ABV1VGS3</accession>
<organism evidence="5 6">
    <name type="scientific">Streptomyces flaveolus</name>
    <dbReference type="NCBI Taxonomy" id="67297"/>
    <lineage>
        <taxon>Bacteria</taxon>
        <taxon>Bacillati</taxon>
        <taxon>Actinomycetota</taxon>
        <taxon>Actinomycetes</taxon>
        <taxon>Kitasatosporales</taxon>
        <taxon>Streptomycetaceae</taxon>
        <taxon>Streptomyces</taxon>
    </lineage>
</organism>
<feature type="signal peptide" evidence="2">
    <location>
        <begin position="1"/>
        <end position="28"/>
    </location>
</feature>
<dbReference type="Gene3D" id="2.90.10.10">
    <property type="entry name" value="Bulb-type lectin domain"/>
    <property type="match status" value="2"/>
</dbReference>
<dbReference type="RefSeq" id="WP_350725229.1">
    <property type="nucleotide sequence ID" value="NZ_JBEPCO010000066.1"/>
</dbReference>
<dbReference type="EMBL" id="JBEPCV010000016">
    <property type="protein sequence ID" value="MER6905691.1"/>
    <property type="molecule type" value="Genomic_DNA"/>
</dbReference>
<name>A0ABV1VGS3_9ACTN</name>
<dbReference type="InterPro" id="IPR001480">
    <property type="entry name" value="Bulb-type_lectin_dom"/>
</dbReference>
<sequence length="711" mass="73897">MTGRSPRSAWMTGIVAAGLLGTAIPANAVAGAAVTDASYAFTANLHIGEGDQTRACSGALIDAQWVLTAAACFAADPVAGGAVAAGKPALKTVATVGRNDLLDTGGHVSEVVELVPREGTDLVLARLTAPATGVNPVPLAATPVAQGEVLKAAGFGRTKTEWRPDKLHAATFGVDAVTSGALSLSGATADDAVCAGDTGGPLLRQKSGGGLELVGINTRSWQGGCFGSSETRTGALATRTDGMRFGAALAAGQTLRAGDVLVSASARVAMRADGDLVVSSVAGKSLWSTGTAGNAGATAHFGADGNLVVRDAAGTTTLWQSGTSATGGRAALLDSGDFVIRDASGAAVWSSNTAVRGDLDHDGRSDMSAWYVFPQGTDATYSFSGKPDGSLSGYKKTYTSAVGQWGNEHMKRATGDFNGDGRADFMAIQGYGDSSVKLFIALGKADGTYSEPSKAWEVVPNHVTFHETYMTPLAGDFNGDGYDDVAIWNVDRTTGVTQLWTLTSNGNGGVVRLIPSEWSGPKGTWLASRSKFVTGDFNGDGRDEVGLLYGQGDNSIKTYVFPTTPAGGFTTPATWWTGPAATTFDWNRARPRTGDFDGDSRDDLMFWYDHTDGTDTVQTLLSTGTAFGPTPKLTLSGRLDVSLMQLVVGDYNGDGRDDLGAMYGDSSTGVVRLWTWTTKPDAMFNGALLGWESSPNSFVYGQTHFMHPYYV</sequence>
<dbReference type="InterPro" id="IPR024881">
    <property type="entry name" value="Tip"/>
</dbReference>
<dbReference type="InterPro" id="IPR036426">
    <property type="entry name" value="Bulb-type_lectin_dom_sf"/>
</dbReference>
<dbReference type="SMART" id="SM00020">
    <property type="entry name" value="Tryp_SPc"/>
    <property type="match status" value="1"/>
</dbReference>
<feature type="chain" id="PRO_5046239127" evidence="2">
    <location>
        <begin position="29"/>
        <end position="711"/>
    </location>
</feature>
<keyword evidence="6" id="KW-1185">Reference proteome</keyword>
<dbReference type="PRINTS" id="PR00722">
    <property type="entry name" value="CHYMOTRYPSIN"/>
</dbReference>
<dbReference type="InterPro" id="IPR001254">
    <property type="entry name" value="Trypsin_dom"/>
</dbReference>
<dbReference type="Pfam" id="PF00089">
    <property type="entry name" value="Trypsin"/>
    <property type="match status" value="1"/>
</dbReference>
<dbReference type="Gene3D" id="2.40.10.10">
    <property type="entry name" value="Trypsin-like serine proteases"/>
    <property type="match status" value="1"/>
</dbReference>
<protein>
    <submittedName>
        <fullName evidence="5">FG-GAP-like repeat-containing protein</fullName>
    </submittedName>
</protein>
<dbReference type="InterPro" id="IPR001314">
    <property type="entry name" value="Peptidase_S1A"/>
</dbReference>
<feature type="domain" description="Peptidase S1" evidence="3">
    <location>
        <begin position="28"/>
        <end position="225"/>
    </location>
</feature>
<dbReference type="InterPro" id="IPR028994">
    <property type="entry name" value="Integrin_alpha_N"/>
</dbReference>
<evidence type="ECO:0000259" key="4">
    <source>
        <dbReference type="PROSITE" id="PS50927"/>
    </source>
</evidence>
<comment type="caution">
    <text evidence="5">The sequence shown here is derived from an EMBL/GenBank/DDBJ whole genome shotgun (WGS) entry which is preliminary data.</text>
</comment>
<gene>
    <name evidence="5" type="ORF">ABT322_18320</name>
</gene>
<keyword evidence="1 2" id="KW-0732">Signal</keyword>
<evidence type="ECO:0000259" key="3">
    <source>
        <dbReference type="PROSITE" id="PS50240"/>
    </source>
</evidence>
<dbReference type="InterPro" id="IPR009003">
    <property type="entry name" value="Peptidase_S1_PA"/>
</dbReference>
<dbReference type="Pfam" id="PF13517">
    <property type="entry name" value="FG-GAP_3"/>
    <property type="match status" value="2"/>
</dbReference>
<proteinExistence type="predicted"/>
<dbReference type="Proteomes" id="UP001490330">
    <property type="component" value="Unassembled WGS sequence"/>
</dbReference>
<dbReference type="InterPro" id="IPR043504">
    <property type="entry name" value="Peptidase_S1_PA_chymotrypsin"/>
</dbReference>
<evidence type="ECO:0000256" key="1">
    <source>
        <dbReference type="ARBA" id="ARBA00022729"/>
    </source>
</evidence>